<dbReference type="PROSITE" id="PS50297">
    <property type="entry name" value="ANK_REP_REGION"/>
    <property type="match status" value="1"/>
</dbReference>
<keyword evidence="3" id="KW-1185">Reference proteome</keyword>
<evidence type="ECO:0000313" key="3">
    <source>
        <dbReference type="Proteomes" id="UP000246991"/>
    </source>
</evidence>
<dbReference type="OrthoDB" id="21416at2759"/>
<evidence type="ECO:0000313" key="2">
    <source>
        <dbReference type="EMBL" id="PWW77214.1"/>
    </source>
</evidence>
<dbReference type="InterPro" id="IPR036770">
    <property type="entry name" value="Ankyrin_rpt-contain_sf"/>
</dbReference>
<dbReference type="Gene3D" id="1.25.40.20">
    <property type="entry name" value="Ankyrin repeat-containing domain"/>
    <property type="match status" value="1"/>
</dbReference>
<reference evidence="2 3" key="1">
    <citation type="submission" date="2018-03" db="EMBL/GenBank/DDBJ databases">
        <title>Genomes of Pezizomycetes fungi and the evolution of truffles.</title>
        <authorList>
            <person name="Murat C."/>
            <person name="Payen T."/>
            <person name="Noel B."/>
            <person name="Kuo A."/>
            <person name="Martin F.M."/>
        </authorList>
    </citation>
    <scope>NUCLEOTIDE SEQUENCE [LARGE SCALE GENOMIC DNA]</scope>
    <source>
        <strain evidence="2">091103-1</strain>
    </source>
</reference>
<proteinExistence type="predicted"/>
<dbReference type="SUPFAM" id="SSF48403">
    <property type="entry name" value="Ankyrin repeat"/>
    <property type="match status" value="1"/>
</dbReference>
<feature type="repeat" description="ANK" evidence="1">
    <location>
        <begin position="107"/>
        <end position="130"/>
    </location>
</feature>
<evidence type="ECO:0000256" key="1">
    <source>
        <dbReference type="PROSITE-ProRule" id="PRU00023"/>
    </source>
</evidence>
<dbReference type="EMBL" id="PYWC01000025">
    <property type="protein sequence ID" value="PWW77214.1"/>
    <property type="molecule type" value="Genomic_DNA"/>
</dbReference>
<organism evidence="2 3">
    <name type="scientific">Tuber magnatum</name>
    <name type="common">white Piedmont truffle</name>
    <dbReference type="NCBI Taxonomy" id="42249"/>
    <lineage>
        <taxon>Eukaryota</taxon>
        <taxon>Fungi</taxon>
        <taxon>Dikarya</taxon>
        <taxon>Ascomycota</taxon>
        <taxon>Pezizomycotina</taxon>
        <taxon>Pezizomycetes</taxon>
        <taxon>Pezizales</taxon>
        <taxon>Tuberaceae</taxon>
        <taxon>Tuber</taxon>
    </lineage>
</organism>
<dbReference type="AlphaFoldDB" id="A0A317SSA9"/>
<accession>A0A317SSA9</accession>
<dbReference type="InterPro" id="IPR002110">
    <property type="entry name" value="Ankyrin_rpt"/>
</dbReference>
<dbReference type="Pfam" id="PF00023">
    <property type="entry name" value="Ank"/>
    <property type="match status" value="1"/>
</dbReference>
<gene>
    <name evidence="2" type="ORF">C7212DRAFT_343031</name>
</gene>
<dbReference type="Proteomes" id="UP000246991">
    <property type="component" value="Unassembled WGS sequence"/>
</dbReference>
<keyword evidence="1" id="KW-0040">ANK repeat</keyword>
<protein>
    <submittedName>
        <fullName evidence="2">Uncharacterized protein</fullName>
    </submittedName>
</protein>
<comment type="caution">
    <text evidence="2">The sequence shown here is derived from an EMBL/GenBank/DDBJ whole genome shotgun (WGS) entry which is preliminary data.</text>
</comment>
<dbReference type="PROSITE" id="PS50088">
    <property type="entry name" value="ANK_REPEAT"/>
    <property type="match status" value="1"/>
</dbReference>
<sequence>MVIVTRHEPSCPYQPLLPLCLLGLCEVASLDGIDIVLHDAWGETGTITRLIEWGLGVNAVNHSGMKLLHWTAIPDATAPDITWDWRFSIAELLLVHQDIEVNLVDRKGRTALHLAAVYGARRLSKRLLKHPDITLSISDGWCNTIAAGNHGPECGDGKGPTHVSPGLCEYTMGLPGTAWDGWDGRIPPLHRAIALAGDKLVNMLLAHPGLDIEMRTQASVILRLANEDLVLPEYCSAIRLARLVDHAHIERSIQHGAPLPVISMVYTAHTHFHPLDLRSRDPLGGPAPNARAPMF</sequence>
<name>A0A317SSA9_9PEZI</name>